<feature type="region of interest" description="Disordered" evidence="5">
    <location>
        <begin position="308"/>
        <end position="343"/>
    </location>
</feature>
<dbReference type="Proteomes" id="UP001218218">
    <property type="component" value="Unassembled WGS sequence"/>
</dbReference>
<feature type="compositionally biased region" description="Low complexity" evidence="5">
    <location>
        <begin position="308"/>
        <end position="325"/>
    </location>
</feature>
<name>A0AAD7EZH5_9AGAR</name>
<keyword evidence="8" id="KW-1185">Reference proteome</keyword>
<evidence type="ECO:0000256" key="4">
    <source>
        <dbReference type="ARBA" id="ARBA00023136"/>
    </source>
</evidence>
<protein>
    <submittedName>
        <fullName evidence="7">Uncharacterized protein</fullName>
    </submittedName>
</protein>
<dbReference type="AlphaFoldDB" id="A0AAD7EZH5"/>
<dbReference type="EMBL" id="JARIHO010000005">
    <property type="protein sequence ID" value="KAJ7361026.1"/>
    <property type="molecule type" value="Genomic_DNA"/>
</dbReference>
<evidence type="ECO:0000256" key="6">
    <source>
        <dbReference type="SAM" id="Phobius"/>
    </source>
</evidence>
<evidence type="ECO:0000256" key="5">
    <source>
        <dbReference type="SAM" id="MobiDB-lite"/>
    </source>
</evidence>
<comment type="caution">
    <text evidence="7">The sequence shown here is derived from an EMBL/GenBank/DDBJ whole genome shotgun (WGS) entry which is preliminary data.</text>
</comment>
<dbReference type="InterPro" id="IPR051694">
    <property type="entry name" value="Immunoregulatory_rcpt-like"/>
</dbReference>
<sequence>MRKPAPPESEHPVLQCLRSCRPLLHSSMSSFASSMFTTAHPRAGVASQGASATVAAPSQTTTAGLSSVLGVPHFQAPKVGGGADTTTPLQVLTGQAIAGSTLSTGTFIITTASVQTGLDGQLTTVPLTITSTGVTLVPVATGGQTAPSKSTDPDKTAAIASVVVGGVAVLLIGGFILYLFLRRGRAFYSRSRSRSPLTDAEQAISTIAPQPSATPILLALCFRRRGAAKGTEISIVQRTDSPKETCDPFDDSKANRESWEPYIDRRPTREHGLSYNTVSTRQLYISNQVNRARQKVAELEEMSTLLRSSTLSSRGSGSRPGSGITATAEGNEEDDSESRSVQETLERAMQQIEELNNRIRELEMHRMRLSADPPDYSE</sequence>
<accession>A0AAD7EZH5</accession>
<comment type="subcellular location">
    <subcellularLocation>
        <location evidence="1">Membrane</location>
        <topology evidence="1">Single-pass membrane protein</topology>
    </subcellularLocation>
</comment>
<keyword evidence="2 6" id="KW-0812">Transmembrane</keyword>
<evidence type="ECO:0000256" key="1">
    <source>
        <dbReference type="ARBA" id="ARBA00004167"/>
    </source>
</evidence>
<keyword evidence="3 6" id="KW-1133">Transmembrane helix</keyword>
<evidence type="ECO:0000313" key="7">
    <source>
        <dbReference type="EMBL" id="KAJ7361026.1"/>
    </source>
</evidence>
<keyword evidence="4 6" id="KW-0472">Membrane</keyword>
<evidence type="ECO:0000256" key="2">
    <source>
        <dbReference type="ARBA" id="ARBA00022692"/>
    </source>
</evidence>
<reference evidence="7" key="1">
    <citation type="submission" date="2023-03" db="EMBL/GenBank/DDBJ databases">
        <title>Massive genome expansion in bonnet fungi (Mycena s.s.) driven by repeated elements and novel gene families across ecological guilds.</title>
        <authorList>
            <consortium name="Lawrence Berkeley National Laboratory"/>
            <person name="Harder C.B."/>
            <person name="Miyauchi S."/>
            <person name="Viragh M."/>
            <person name="Kuo A."/>
            <person name="Thoen E."/>
            <person name="Andreopoulos B."/>
            <person name="Lu D."/>
            <person name="Skrede I."/>
            <person name="Drula E."/>
            <person name="Henrissat B."/>
            <person name="Morin E."/>
            <person name="Kohler A."/>
            <person name="Barry K."/>
            <person name="LaButti K."/>
            <person name="Morin E."/>
            <person name="Salamov A."/>
            <person name="Lipzen A."/>
            <person name="Mereny Z."/>
            <person name="Hegedus B."/>
            <person name="Baldrian P."/>
            <person name="Stursova M."/>
            <person name="Weitz H."/>
            <person name="Taylor A."/>
            <person name="Grigoriev I.V."/>
            <person name="Nagy L.G."/>
            <person name="Martin F."/>
            <person name="Kauserud H."/>
        </authorList>
    </citation>
    <scope>NUCLEOTIDE SEQUENCE</scope>
    <source>
        <strain evidence="7">CBHHK002</strain>
    </source>
</reference>
<evidence type="ECO:0000256" key="3">
    <source>
        <dbReference type="ARBA" id="ARBA00022989"/>
    </source>
</evidence>
<dbReference type="PANTHER" id="PTHR15549">
    <property type="entry name" value="PAIRED IMMUNOGLOBULIN-LIKE TYPE 2 RECEPTOR"/>
    <property type="match status" value="1"/>
</dbReference>
<proteinExistence type="predicted"/>
<feature type="transmembrane region" description="Helical" evidence="6">
    <location>
        <begin position="157"/>
        <end position="181"/>
    </location>
</feature>
<dbReference type="GO" id="GO:0071944">
    <property type="term" value="C:cell periphery"/>
    <property type="evidence" value="ECO:0007669"/>
    <property type="project" value="UniProtKB-ARBA"/>
</dbReference>
<organism evidence="7 8">
    <name type="scientific">Mycena albidolilacea</name>
    <dbReference type="NCBI Taxonomy" id="1033008"/>
    <lineage>
        <taxon>Eukaryota</taxon>
        <taxon>Fungi</taxon>
        <taxon>Dikarya</taxon>
        <taxon>Basidiomycota</taxon>
        <taxon>Agaricomycotina</taxon>
        <taxon>Agaricomycetes</taxon>
        <taxon>Agaricomycetidae</taxon>
        <taxon>Agaricales</taxon>
        <taxon>Marasmiineae</taxon>
        <taxon>Mycenaceae</taxon>
        <taxon>Mycena</taxon>
    </lineage>
</organism>
<dbReference type="GO" id="GO:0016020">
    <property type="term" value="C:membrane"/>
    <property type="evidence" value="ECO:0007669"/>
    <property type="project" value="UniProtKB-SubCell"/>
</dbReference>
<gene>
    <name evidence="7" type="ORF">DFH08DRAFT_363698</name>
</gene>
<evidence type="ECO:0000313" key="8">
    <source>
        <dbReference type="Proteomes" id="UP001218218"/>
    </source>
</evidence>